<proteinExistence type="predicted"/>
<dbReference type="RefSeq" id="WP_045271350.1">
    <property type="nucleotide sequence ID" value="NZ_JYIX01000030.1"/>
</dbReference>
<evidence type="ECO:0000256" key="2">
    <source>
        <dbReference type="SAM" id="Phobius"/>
    </source>
</evidence>
<keyword evidence="4" id="KW-1185">Reference proteome</keyword>
<dbReference type="EMBL" id="JYIX01000030">
    <property type="protein sequence ID" value="KJL34173.1"/>
    <property type="molecule type" value="Genomic_DNA"/>
</dbReference>
<dbReference type="PATRIC" id="fig|582680.6.peg.1309"/>
<accession>A0A0F0LM08</accession>
<name>A0A0F0LM08_9MICO</name>
<keyword evidence="2" id="KW-0472">Membrane</keyword>
<dbReference type="AlphaFoldDB" id="A0A0F0LM08"/>
<evidence type="ECO:0000313" key="3">
    <source>
        <dbReference type="EMBL" id="KJL34173.1"/>
    </source>
</evidence>
<evidence type="ECO:0000313" key="4">
    <source>
        <dbReference type="Proteomes" id="UP000033740"/>
    </source>
</evidence>
<protein>
    <recommendedName>
        <fullName evidence="5">DUF3137 domain-containing protein</fullName>
    </recommendedName>
</protein>
<sequence length="393" mass="42300">MTTPQPGTAAPFDARALTEPVDRSRLAAWSREARASGQGPRVGQIVIFLVAILFIVFIGFGIVGIFLTVALGSSGGVVVPLLMLVVVGLAVWGGIAWWNRQLVRGYRLAGFATANAMSYLPELKDPQLPGMLFDLGHGRIATDLVRGASPRFVEFANFKYTTGSGKESQTHEWGYIAIKLDVPLPNIVLDAQSNNGFFGSNLPANYDGHQRLSLEGDFDRSFALYCPAGYERDALYLFTPDIMARFMDSASAFDVEIVDDWLFLYAQNRQVTTLDPAVWAQMFGTVGAVLTKLQQWARWRDERLRAATGGDAVAAPDESGASPAAAAASAASAPAHFAGPVAPTPGDPAQPWSPPPGVAPGGRRLKRAFPWVSVLVFAGVGIAWLVFRMMFGH</sequence>
<reference evidence="3 4" key="1">
    <citation type="submission" date="2015-02" db="EMBL/GenBank/DDBJ databases">
        <title>Draft genome sequences of ten Microbacterium spp. with emphasis on heavy metal contaminated environments.</title>
        <authorList>
            <person name="Corretto E."/>
        </authorList>
    </citation>
    <scope>NUCLEOTIDE SEQUENCE [LARGE SCALE GENOMIC DNA]</scope>
    <source>
        <strain evidence="3 4">ARN176</strain>
    </source>
</reference>
<dbReference type="STRING" id="582680.RS86_01274"/>
<keyword evidence="2" id="KW-1133">Transmembrane helix</keyword>
<keyword evidence="2" id="KW-0812">Transmembrane</keyword>
<feature type="transmembrane region" description="Helical" evidence="2">
    <location>
        <begin position="77"/>
        <end position="98"/>
    </location>
</feature>
<feature type="transmembrane region" description="Helical" evidence="2">
    <location>
        <begin position="368"/>
        <end position="387"/>
    </location>
</feature>
<comment type="caution">
    <text evidence="3">The sequence shown here is derived from an EMBL/GenBank/DDBJ whole genome shotgun (WGS) entry which is preliminary data.</text>
</comment>
<dbReference type="Proteomes" id="UP000033740">
    <property type="component" value="Unassembled WGS sequence"/>
</dbReference>
<feature type="region of interest" description="Disordered" evidence="1">
    <location>
        <begin position="337"/>
        <end position="359"/>
    </location>
</feature>
<evidence type="ECO:0008006" key="5">
    <source>
        <dbReference type="Google" id="ProtNLM"/>
    </source>
</evidence>
<evidence type="ECO:0000256" key="1">
    <source>
        <dbReference type="SAM" id="MobiDB-lite"/>
    </source>
</evidence>
<feature type="compositionally biased region" description="Pro residues" evidence="1">
    <location>
        <begin position="342"/>
        <end position="358"/>
    </location>
</feature>
<gene>
    <name evidence="3" type="ORF">RS86_01274</name>
</gene>
<feature type="transmembrane region" description="Helical" evidence="2">
    <location>
        <begin position="45"/>
        <end position="71"/>
    </location>
</feature>
<organism evidence="3 4">
    <name type="scientific">Microbacterium azadirachtae</name>
    <dbReference type="NCBI Taxonomy" id="582680"/>
    <lineage>
        <taxon>Bacteria</taxon>
        <taxon>Bacillati</taxon>
        <taxon>Actinomycetota</taxon>
        <taxon>Actinomycetes</taxon>
        <taxon>Micrococcales</taxon>
        <taxon>Microbacteriaceae</taxon>
        <taxon>Microbacterium</taxon>
    </lineage>
</organism>